<comment type="caution">
    <text evidence="1">The sequence shown here is derived from an EMBL/GenBank/DDBJ whole genome shotgun (WGS) entry which is preliminary data.</text>
</comment>
<organism evidence="1 2">
    <name type="scientific">Paenibacillus motobuensis</name>
    <dbReference type="NCBI Taxonomy" id="295324"/>
    <lineage>
        <taxon>Bacteria</taxon>
        <taxon>Bacillati</taxon>
        <taxon>Bacillota</taxon>
        <taxon>Bacilli</taxon>
        <taxon>Bacillales</taxon>
        <taxon>Paenibacillaceae</taxon>
        <taxon>Paenibacillus</taxon>
    </lineage>
</organism>
<dbReference type="Proteomes" id="UP001500340">
    <property type="component" value="Unassembled WGS sequence"/>
</dbReference>
<name>A0ABN0YVH1_9BACL</name>
<evidence type="ECO:0008006" key="3">
    <source>
        <dbReference type="Google" id="ProtNLM"/>
    </source>
</evidence>
<proteinExistence type="predicted"/>
<dbReference type="EMBL" id="BAAACX010000027">
    <property type="protein sequence ID" value="GAA0411581.1"/>
    <property type="molecule type" value="Genomic_DNA"/>
</dbReference>
<gene>
    <name evidence="1" type="ORF">GCM10008933_47250</name>
</gene>
<protein>
    <recommendedName>
        <fullName evidence="3">Transposase</fullName>
    </recommendedName>
</protein>
<evidence type="ECO:0000313" key="2">
    <source>
        <dbReference type="Proteomes" id="UP001500340"/>
    </source>
</evidence>
<evidence type="ECO:0000313" key="1">
    <source>
        <dbReference type="EMBL" id="GAA0411581.1"/>
    </source>
</evidence>
<sequence>MDSFIFKKCRVILTFIKLLNLLVDSLKVECRTPEIPTNIDFSNETGYRYLGRKGLLQIVTKLGITIEAKRWPKVCISLK</sequence>
<reference evidence="1 2" key="1">
    <citation type="journal article" date="2019" name="Int. J. Syst. Evol. Microbiol.">
        <title>The Global Catalogue of Microorganisms (GCM) 10K type strain sequencing project: providing services to taxonomists for standard genome sequencing and annotation.</title>
        <authorList>
            <consortium name="The Broad Institute Genomics Platform"/>
            <consortium name="The Broad Institute Genome Sequencing Center for Infectious Disease"/>
            <person name="Wu L."/>
            <person name="Ma J."/>
        </authorList>
    </citation>
    <scope>NUCLEOTIDE SEQUENCE [LARGE SCALE GENOMIC DNA]</scope>
    <source>
        <strain evidence="1 2">JCM 12774</strain>
    </source>
</reference>
<accession>A0ABN0YVH1</accession>
<keyword evidence="2" id="KW-1185">Reference proteome</keyword>